<dbReference type="InterPro" id="IPR001204">
    <property type="entry name" value="Phos_transporter"/>
</dbReference>
<organism evidence="9 10">
    <name type="scientific">Tetranychus urticae</name>
    <name type="common">Two-spotted spider mite</name>
    <dbReference type="NCBI Taxonomy" id="32264"/>
    <lineage>
        <taxon>Eukaryota</taxon>
        <taxon>Metazoa</taxon>
        <taxon>Ecdysozoa</taxon>
        <taxon>Arthropoda</taxon>
        <taxon>Chelicerata</taxon>
        <taxon>Arachnida</taxon>
        <taxon>Acari</taxon>
        <taxon>Acariformes</taxon>
        <taxon>Trombidiformes</taxon>
        <taxon>Prostigmata</taxon>
        <taxon>Eleutherengona</taxon>
        <taxon>Raphignathae</taxon>
        <taxon>Tetranychoidea</taxon>
        <taxon>Tetranychidae</taxon>
        <taxon>Tetranychus</taxon>
    </lineage>
</organism>
<evidence type="ECO:0000256" key="8">
    <source>
        <dbReference type="RuleBase" id="RU363058"/>
    </source>
</evidence>
<evidence type="ECO:0000313" key="10">
    <source>
        <dbReference type="Proteomes" id="UP000015104"/>
    </source>
</evidence>
<evidence type="ECO:0000256" key="6">
    <source>
        <dbReference type="ARBA" id="ARBA00022989"/>
    </source>
</evidence>
<feature type="transmembrane region" description="Helical" evidence="8">
    <location>
        <begin position="214"/>
        <end position="238"/>
    </location>
</feature>
<reference evidence="10" key="1">
    <citation type="submission" date="2011-08" db="EMBL/GenBank/DDBJ databases">
        <authorList>
            <person name="Rombauts S."/>
        </authorList>
    </citation>
    <scope>NUCLEOTIDE SEQUENCE</scope>
    <source>
        <strain evidence="10">London</strain>
    </source>
</reference>
<evidence type="ECO:0000256" key="1">
    <source>
        <dbReference type="ARBA" id="ARBA00004141"/>
    </source>
</evidence>
<dbReference type="PANTHER" id="PTHR11101">
    <property type="entry name" value="PHOSPHATE TRANSPORTER"/>
    <property type="match status" value="1"/>
</dbReference>
<comment type="similarity">
    <text evidence="2 8">Belongs to the inorganic phosphate transporter (PiT) (TC 2.A.20) family.</text>
</comment>
<dbReference type="OMA" id="AWKTGNA"/>
<feature type="transmembrane region" description="Helical" evidence="8">
    <location>
        <begin position="50"/>
        <end position="70"/>
    </location>
</feature>
<feature type="transmembrane region" description="Helical" evidence="8">
    <location>
        <begin position="181"/>
        <end position="202"/>
    </location>
</feature>
<dbReference type="GO" id="GO:0005315">
    <property type="term" value="F:phosphate transmembrane transporter activity"/>
    <property type="evidence" value="ECO:0007669"/>
    <property type="project" value="InterPro"/>
</dbReference>
<keyword evidence="6 8" id="KW-1133">Transmembrane helix</keyword>
<dbReference type="eggNOG" id="KOG2493">
    <property type="taxonomic scope" value="Eukaryota"/>
</dbReference>
<comment type="function">
    <text evidence="8">Sodium-phosphate symporter.</text>
</comment>
<sequence length="505" mass="54335">MLDVDSSTVIAIVVASYIIAFFLAFGVGANDVANSFGTSVGSGVLTIRQACFLATIFEISGAALLGYKVSETVRLGVFDIELYKDEEQTLMLGYLSALIGGAIWNLAATFLGLPISGTHSIIGAVLGFTLVPKGFSGMKWNNLLWVTSSWVISPFLSGIISIIITFFIIKFITEKPEPLESGLLSLPFFYGATILVNLFTILHDGPSFLYLDQLTWWAALLIASFFAISVGLVVWFVVVPMQRKRIHDSADFMQKDVCQEKQPIDNIAEEKTNGAVIAMESMTLKSTHDVESAKIEAENCTANEKMNHSGGDAFNSEKPEIATLFKYLQILTACFGSFAHGANDVSNAIGPLIAVVLIHQEGNVFQTGQSPYYLMIYGGIGISVGLIVWGSKVIKTIGSDLTTITPSTGFSIEIGSAATVLLASKAGIPISTTHCKVGSVICVGAFRARALGYREPKKSVDWKLFGNIAMAWILTVPLTALFSAASMYILTSLVPSQKSQPSSFF</sequence>
<keyword evidence="10" id="KW-1185">Reference proteome</keyword>
<feature type="transmembrane region" description="Helical" evidence="8">
    <location>
        <begin position="6"/>
        <end position="29"/>
    </location>
</feature>
<dbReference type="AlphaFoldDB" id="T1KN27"/>
<dbReference type="Pfam" id="PF01384">
    <property type="entry name" value="PHO4"/>
    <property type="match status" value="1"/>
</dbReference>
<name>T1KN27_TETUR</name>
<accession>T1KN27</accession>
<dbReference type="OrthoDB" id="260807at2759"/>
<feature type="transmembrane region" description="Helical" evidence="8">
    <location>
        <begin position="372"/>
        <end position="391"/>
    </location>
</feature>
<feature type="transmembrane region" description="Helical" evidence="8">
    <location>
        <begin position="120"/>
        <end position="138"/>
    </location>
</feature>
<dbReference type="GO" id="GO:0035435">
    <property type="term" value="P:phosphate ion transmembrane transport"/>
    <property type="evidence" value="ECO:0007669"/>
    <property type="project" value="TreeGrafter"/>
</dbReference>
<dbReference type="EnsemblMetazoa" id="tetur15g03750.1">
    <property type="protein sequence ID" value="tetur15g03750.1"/>
    <property type="gene ID" value="tetur15g03750"/>
</dbReference>
<dbReference type="STRING" id="32264.T1KN27"/>
<keyword evidence="4 8" id="KW-0592">Phosphate transport</keyword>
<dbReference type="KEGG" id="tut:107365480"/>
<comment type="subcellular location">
    <subcellularLocation>
        <location evidence="1 8">Membrane</location>
        <topology evidence="1 8">Multi-pass membrane protein</topology>
    </subcellularLocation>
</comment>
<reference evidence="9" key="2">
    <citation type="submission" date="2015-06" db="UniProtKB">
        <authorList>
            <consortium name="EnsemblMetazoa"/>
        </authorList>
    </citation>
    <scope>IDENTIFICATION</scope>
</reference>
<evidence type="ECO:0000256" key="7">
    <source>
        <dbReference type="ARBA" id="ARBA00023136"/>
    </source>
</evidence>
<dbReference type="Proteomes" id="UP000015104">
    <property type="component" value="Unassembled WGS sequence"/>
</dbReference>
<keyword evidence="7 8" id="KW-0472">Membrane</keyword>
<dbReference type="PANTHER" id="PTHR11101:SF80">
    <property type="entry name" value="PHOSPHATE TRANSPORTER"/>
    <property type="match status" value="1"/>
</dbReference>
<evidence type="ECO:0000256" key="2">
    <source>
        <dbReference type="ARBA" id="ARBA00009916"/>
    </source>
</evidence>
<evidence type="ECO:0000256" key="4">
    <source>
        <dbReference type="ARBA" id="ARBA00022592"/>
    </source>
</evidence>
<feature type="transmembrane region" description="Helical" evidence="8">
    <location>
        <begin position="464"/>
        <end position="490"/>
    </location>
</feature>
<evidence type="ECO:0000313" key="9">
    <source>
        <dbReference type="EnsemblMetazoa" id="tetur15g03750.1"/>
    </source>
</evidence>
<evidence type="ECO:0000256" key="3">
    <source>
        <dbReference type="ARBA" id="ARBA00022448"/>
    </source>
</evidence>
<feature type="transmembrane region" description="Helical" evidence="8">
    <location>
        <begin position="150"/>
        <end position="169"/>
    </location>
</feature>
<keyword evidence="5 8" id="KW-0812">Transmembrane</keyword>
<dbReference type="GO" id="GO:0016020">
    <property type="term" value="C:membrane"/>
    <property type="evidence" value="ECO:0007669"/>
    <property type="project" value="UniProtKB-SubCell"/>
</dbReference>
<dbReference type="EMBL" id="CAEY01000249">
    <property type="status" value="NOT_ANNOTATED_CDS"/>
    <property type="molecule type" value="Genomic_DNA"/>
</dbReference>
<protein>
    <recommendedName>
        <fullName evidence="8">Phosphate transporter</fullName>
    </recommendedName>
</protein>
<evidence type="ECO:0000256" key="5">
    <source>
        <dbReference type="ARBA" id="ARBA00022692"/>
    </source>
</evidence>
<gene>
    <name evidence="9" type="primary">107365480</name>
</gene>
<dbReference type="HOGENOM" id="CLU_015355_3_1_1"/>
<keyword evidence="3 8" id="KW-0813">Transport</keyword>
<proteinExistence type="inferred from homology"/>